<proteinExistence type="predicted"/>
<accession>A0ABM8VXV9</accession>
<name>A0ABM8VXV9_GIGMA</name>
<organism evidence="2 3">
    <name type="scientific">Gigaspora margarita</name>
    <dbReference type="NCBI Taxonomy" id="4874"/>
    <lineage>
        <taxon>Eukaryota</taxon>
        <taxon>Fungi</taxon>
        <taxon>Fungi incertae sedis</taxon>
        <taxon>Mucoromycota</taxon>
        <taxon>Glomeromycotina</taxon>
        <taxon>Glomeromycetes</taxon>
        <taxon>Diversisporales</taxon>
        <taxon>Gigasporaceae</taxon>
        <taxon>Gigaspora</taxon>
    </lineage>
</organism>
<dbReference type="EMBL" id="CAJVQB010000198">
    <property type="protein sequence ID" value="CAG8474174.1"/>
    <property type="molecule type" value="Genomic_DNA"/>
</dbReference>
<comment type="caution">
    <text evidence="2">The sequence shown here is derived from an EMBL/GenBank/DDBJ whole genome shotgun (WGS) entry which is preliminary data.</text>
</comment>
<reference evidence="2 3" key="1">
    <citation type="submission" date="2021-06" db="EMBL/GenBank/DDBJ databases">
        <authorList>
            <person name="Kallberg Y."/>
            <person name="Tangrot J."/>
            <person name="Rosling A."/>
        </authorList>
    </citation>
    <scope>NUCLEOTIDE SEQUENCE [LARGE SCALE GENOMIC DNA]</scope>
    <source>
        <strain evidence="2 3">120-4 pot B 10/14</strain>
    </source>
</reference>
<evidence type="ECO:0000256" key="1">
    <source>
        <dbReference type="SAM" id="MobiDB-lite"/>
    </source>
</evidence>
<keyword evidence="3" id="KW-1185">Reference proteome</keyword>
<evidence type="ECO:0000313" key="2">
    <source>
        <dbReference type="EMBL" id="CAG8474174.1"/>
    </source>
</evidence>
<dbReference type="Proteomes" id="UP000789901">
    <property type="component" value="Unassembled WGS sequence"/>
</dbReference>
<protein>
    <submittedName>
        <fullName evidence="2">38425_t:CDS:1</fullName>
    </submittedName>
</protein>
<sequence>MPAPLQQRARTVDNNEIREYNVIEVGTDTQQPLTTKRKLINCNRQKVPREDLPLLGLPPSPTCDSSDEDNH</sequence>
<feature type="region of interest" description="Disordered" evidence="1">
    <location>
        <begin position="49"/>
        <end position="71"/>
    </location>
</feature>
<evidence type="ECO:0000313" key="3">
    <source>
        <dbReference type="Proteomes" id="UP000789901"/>
    </source>
</evidence>
<gene>
    <name evidence="2" type="ORF">GMARGA_LOCUS921</name>
</gene>